<dbReference type="PANTHER" id="PTHR22911:SF6">
    <property type="entry name" value="SOLUTE CARRIER FAMILY 35 MEMBER G1"/>
    <property type="match status" value="1"/>
</dbReference>
<reference evidence="9 10" key="1">
    <citation type="submission" date="2024-06" db="EMBL/GenBank/DDBJ databases">
        <authorList>
            <person name="Kraege A."/>
            <person name="Thomma B."/>
        </authorList>
    </citation>
    <scope>NUCLEOTIDE SEQUENCE [LARGE SCALE GENOMIC DNA]</scope>
</reference>
<dbReference type="Gene3D" id="1.10.3730.20">
    <property type="match status" value="1"/>
</dbReference>
<feature type="transmembrane region" description="Helical" evidence="7">
    <location>
        <begin position="135"/>
        <end position="156"/>
    </location>
</feature>
<evidence type="ECO:0000256" key="7">
    <source>
        <dbReference type="SAM" id="Phobius"/>
    </source>
</evidence>
<protein>
    <submittedName>
        <fullName evidence="9">G12795 protein</fullName>
    </submittedName>
</protein>
<feature type="transmembrane region" description="Helical" evidence="7">
    <location>
        <begin position="110"/>
        <end position="129"/>
    </location>
</feature>
<evidence type="ECO:0000259" key="8">
    <source>
        <dbReference type="Pfam" id="PF00892"/>
    </source>
</evidence>
<feature type="domain" description="EamA" evidence="8">
    <location>
        <begin position="50"/>
        <end position="181"/>
    </location>
</feature>
<evidence type="ECO:0000256" key="1">
    <source>
        <dbReference type="ARBA" id="ARBA00004141"/>
    </source>
</evidence>
<comment type="subcellular location">
    <subcellularLocation>
        <location evidence="1">Membrane</location>
        <topology evidence="1">Multi-pass membrane protein</topology>
    </subcellularLocation>
</comment>
<dbReference type="InterPro" id="IPR037185">
    <property type="entry name" value="EmrE-like"/>
</dbReference>
<name>A0ABP1GIC0_9CHLO</name>
<dbReference type="InterPro" id="IPR000620">
    <property type="entry name" value="EamA_dom"/>
</dbReference>
<keyword evidence="5 7" id="KW-0472">Membrane</keyword>
<dbReference type="Pfam" id="PF00892">
    <property type="entry name" value="EamA"/>
    <property type="match status" value="2"/>
</dbReference>
<feature type="transmembrane region" description="Helical" evidence="7">
    <location>
        <begin position="163"/>
        <end position="182"/>
    </location>
</feature>
<feature type="domain" description="EamA" evidence="8">
    <location>
        <begin position="199"/>
        <end position="333"/>
    </location>
</feature>
<feature type="transmembrane region" description="Helical" evidence="7">
    <location>
        <begin position="262"/>
        <end position="279"/>
    </location>
</feature>
<dbReference type="Proteomes" id="UP001497392">
    <property type="component" value="Unassembled WGS sequence"/>
</dbReference>
<keyword evidence="3 7" id="KW-0812">Transmembrane</keyword>
<feature type="transmembrane region" description="Helical" evidence="7">
    <location>
        <begin position="202"/>
        <end position="221"/>
    </location>
</feature>
<sequence>MGDRQGLLTSLKSHRAESFRHREAAAGLSRKFQQALQACEGARRLYWENGALVMLTSALIMSCGALAVALIDDRVPVFEIVLIRSVASLALSLAVAQAQGVERWFGSPKLWPFLAARGFIGAASMTLYYEGIARMPLADAMTIMYSNPVLCAILGWALRGERVGILGMLGIVVTLLGVVFVAQPPVIFGGHEWSHARMAGTIMAFFAAVTCALAFFVIGYIPKSEPSLVVAIWFHGASLASSVPFLAAGYPDVAVLPGRFDWAMLGTVIMTSFLGQVLLNRAFQISNASKASSINCVQVLFAHVYGVTLLGEGETILGLAGSAAIAAGVVTVNSAKMAKAESACPAGDIRGNTLLWYSPVVTSPYAADASEASPNAKTLPERSSWRDWSALATRQLADMQTRRSLDEIQAREEAQPLHVPELAGQLAEQSRAQQAGRSHVAEGQLGSVQGPNLGKLREGTPASWTASGLFTLPPRLHRELSFGDWQFQRVPGNK</sequence>
<evidence type="ECO:0000256" key="4">
    <source>
        <dbReference type="ARBA" id="ARBA00022989"/>
    </source>
</evidence>
<organism evidence="9 10">
    <name type="scientific">Coccomyxa viridis</name>
    <dbReference type="NCBI Taxonomy" id="1274662"/>
    <lineage>
        <taxon>Eukaryota</taxon>
        <taxon>Viridiplantae</taxon>
        <taxon>Chlorophyta</taxon>
        <taxon>core chlorophytes</taxon>
        <taxon>Trebouxiophyceae</taxon>
        <taxon>Trebouxiophyceae incertae sedis</taxon>
        <taxon>Coccomyxaceae</taxon>
        <taxon>Coccomyxa</taxon>
    </lineage>
</organism>
<comment type="similarity">
    <text evidence="2">Belongs to the drug/metabolite transporter (DMT) superfamily. Plant drug/metabolite exporter (P-DME) (TC 2.A.7.4) family.</text>
</comment>
<feature type="transmembrane region" description="Helical" evidence="7">
    <location>
        <begin position="51"/>
        <end position="71"/>
    </location>
</feature>
<dbReference type="EMBL" id="CAXHTA020000020">
    <property type="protein sequence ID" value="CAL5229468.1"/>
    <property type="molecule type" value="Genomic_DNA"/>
</dbReference>
<evidence type="ECO:0000256" key="3">
    <source>
        <dbReference type="ARBA" id="ARBA00022692"/>
    </source>
</evidence>
<comment type="caution">
    <text evidence="9">The sequence shown here is derived from an EMBL/GenBank/DDBJ whole genome shotgun (WGS) entry which is preliminary data.</text>
</comment>
<evidence type="ECO:0000256" key="5">
    <source>
        <dbReference type="ARBA" id="ARBA00023136"/>
    </source>
</evidence>
<feature type="transmembrane region" description="Helical" evidence="7">
    <location>
        <begin position="77"/>
        <end position="98"/>
    </location>
</feature>
<keyword evidence="4 7" id="KW-1133">Transmembrane helix</keyword>
<gene>
    <name evidence="9" type="primary">g12795</name>
    <name evidence="9" type="ORF">VP750_LOCUS11374</name>
</gene>
<feature type="region of interest" description="Disordered" evidence="6">
    <location>
        <begin position="426"/>
        <end position="460"/>
    </location>
</feature>
<proteinExistence type="inferred from homology"/>
<keyword evidence="10" id="KW-1185">Reference proteome</keyword>
<dbReference type="SUPFAM" id="SSF103481">
    <property type="entry name" value="Multidrug resistance efflux transporter EmrE"/>
    <property type="match status" value="2"/>
</dbReference>
<evidence type="ECO:0000256" key="6">
    <source>
        <dbReference type="SAM" id="MobiDB-lite"/>
    </source>
</evidence>
<evidence type="ECO:0000256" key="2">
    <source>
        <dbReference type="ARBA" id="ARBA00007635"/>
    </source>
</evidence>
<accession>A0ABP1GIC0</accession>
<evidence type="ECO:0000313" key="9">
    <source>
        <dbReference type="EMBL" id="CAL5229468.1"/>
    </source>
</evidence>
<feature type="transmembrane region" description="Helical" evidence="7">
    <location>
        <begin position="228"/>
        <end position="250"/>
    </location>
</feature>
<feature type="compositionally biased region" description="Polar residues" evidence="6">
    <location>
        <begin position="427"/>
        <end position="436"/>
    </location>
</feature>
<dbReference type="PANTHER" id="PTHR22911">
    <property type="entry name" value="ACYL-MALONYL CONDENSING ENZYME-RELATED"/>
    <property type="match status" value="1"/>
</dbReference>
<evidence type="ECO:0000313" key="10">
    <source>
        <dbReference type="Proteomes" id="UP001497392"/>
    </source>
</evidence>